<accession>A0A1M5UXP6</accession>
<dbReference type="InterPro" id="IPR037523">
    <property type="entry name" value="VOC_core"/>
</dbReference>
<dbReference type="CDD" id="cd06587">
    <property type="entry name" value="VOC"/>
    <property type="match status" value="1"/>
</dbReference>
<dbReference type="PANTHER" id="PTHR36113:SF1">
    <property type="entry name" value="GLYOXALASE_BLEOMYCIN RESISTANCE PROTEIN_DIOXYGENASE"/>
    <property type="match status" value="1"/>
</dbReference>
<sequence length="130" mass="15152">MIGMEHVGICGKDTKALKDWYVKLFDFKIVYDSQKERPTYFLLMEDGSMIEIYASEDNIDTFNNRKQGIRHIAFSTDDIEKEYKNLVDNNVEIVTDLTTSDKGVSTVFFRDIEGNILHFIYRPEDQKLAP</sequence>
<dbReference type="PROSITE" id="PS51819">
    <property type="entry name" value="VOC"/>
    <property type="match status" value="1"/>
</dbReference>
<keyword evidence="3" id="KW-1185">Reference proteome</keyword>
<reference evidence="2 3" key="1">
    <citation type="submission" date="2016-11" db="EMBL/GenBank/DDBJ databases">
        <authorList>
            <person name="Jaros S."/>
            <person name="Januszkiewicz K."/>
            <person name="Wedrychowicz H."/>
        </authorList>
    </citation>
    <scope>NUCLEOTIDE SEQUENCE [LARGE SCALE GENOMIC DNA]</scope>
    <source>
        <strain evidence="2 3">DSM 8605</strain>
    </source>
</reference>
<dbReference type="AlphaFoldDB" id="A0A1M5UXP6"/>
<proteinExistence type="predicted"/>
<evidence type="ECO:0000313" key="3">
    <source>
        <dbReference type="Proteomes" id="UP000184447"/>
    </source>
</evidence>
<dbReference type="PANTHER" id="PTHR36113">
    <property type="entry name" value="LYASE, PUTATIVE-RELATED-RELATED"/>
    <property type="match status" value="1"/>
</dbReference>
<dbReference type="OrthoDB" id="9788468at2"/>
<name>A0A1M5UXP6_9CLOT</name>
<protein>
    <submittedName>
        <fullName evidence="2">Glyoxalase-like domain-containing protein</fullName>
    </submittedName>
</protein>
<gene>
    <name evidence="2" type="ORF">SAMN02745207_01969</name>
</gene>
<dbReference type="InterPro" id="IPR004360">
    <property type="entry name" value="Glyas_Fos-R_dOase_dom"/>
</dbReference>
<dbReference type="InterPro" id="IPR029068">
    <property type="entry name" value="Glyas_Bleomycin-R_OHBP_Dase"/>
</dbReference>
<feature type="domain" description="VOC" evidence="1">
    <location>
        <begin position="3"/>
        <end position="122"/>
    </location>
</feature>
<evidence type="ECO:0000313" key="2">
    <source>
        <dbReference type="EMBL" id="SHH67618.1"/>
    </source>
</evidence>
<dbReference type="STRING" id="1121316.SAMN02745207_01969"/>
<dbReference type="Proteomes" id="UP000184447">
    <property type="component" value="Unassembled WGS sequence"/>
</dbReference>
<organism evidence="2 3">
    <name type="scientific">Clostridium grantii DSM 8605</name>
    <dbReference type="NCBI Taxonomy" id="1121316"/>
    <lineage>
        <taxon>Bacteria</taxon>
        <taxon>Bacillati</taxon>
        <taxon>Bacillota</taxon>
        <taxon>Clostridia</taxon>
        <taxon>Eubacteriales</taxon>
        <taxon>Clostridiaceae</taxon>
        <taxon>Clostridium</taxon>
    </lineage>
</organism>
<dbReference type="Gene3D" id="3.10.180.10">
    <property type="entry name" value="2,3-Dihydroxybiphenyl 1,2-Dioxygenase, domain 1"/>
    <property type="match status" value="1"/>
</dbReference>
<evidence type="ECO:0000259" key="1">
    <source>
        <dbReference type="PROSITE" id="PS51819"/>
    </source>
</evidence>
<dbReference type="SUPFAM" id="SSF54593">
    <property type="entry name" value="Glyoxalase/Bleomycin resistance protein/Dihydroxybiphenyl dioxygenase"/>
    <property type="match status" value="1"/>
</dbReference>
<dbReference type="EMBL" id="FQXM01000009">
    <property type="protein sequence ID" value="SHH67618.1"/>
    <property type="molecule type" value="Genomic_DNA"/>
</dbReference>
<dbReference type="Pfam" id="PF00903">
    <property type="entry name" value="Glyoxalase"/>
    <property type="match status" value="1"/>
</dbReference>
<dbReference type="InterPro" id="IPR051332">
    <property type="entry name" value="Fosfomycin_Res_Enzymes"/>
</dbReference>
<dbReference type="RefSeq" id="WP_073338265.1">
    <property type="nucleotide sequence ID" value="NZ_FQXM01000009.1"/>
</dbReference>